<protein>
    <submittedName>
        <fullName evidence="10">Uncharacterized protein</fullName>
    </submittedName>
</protein>
<dbReference type="CDD" id="cd00201">
    <property type="entry name" value="WW"/>
    <property type="match status" value="2"/>
</dbReference>
<keyword evidence="6" id="KW-0175">Coiled coil</keyword>
<evidence type="ECO:0000256" key="6">
    <source>
        <dbReference type="SAM" id="Coils"/>
    </source>
</evidence>
<dbReference type="SMART" id="SM00456">
    <property type="entry name" value="WW"/>
    <property type="match status" value="2"/>
</dbReference>
<dbReference type="InterPro" id="IPR002713">
    <property type="entry name" value="FF_domain"/>
</dbReference>
<feature type="domain" description="WW" evidence="8">
    <location>
        <begin position="66"/>
        <end position="93"/>
    </location>
</feature>
<feature type="compositionally biased region" description="Acidic residues" evidence="7">
    <location>
        <begin position="219"/>
        <end position="235"/>
    </location>
</feature>
<dbReference type="PROSITE" id="PS51676">
    <property type="entry name" value="FF"/>
    <property type="match status" value="1"/>
</dbReference>
<dbReference type="SUPFAM" id="SSF51045">
    <property type="entry name" value="WW domain"/>
    <property type="match status" value="2"/>
</dbReference>
<dbReference type="Pfam" id="PF01846">
    <property type="entry name" value="FF"/>
    <property type="match status" value="1"/>
</dbReference>
<feature type="compositionally biased region" description="Low complexity" evidence="7">
    <location>
        <begin position="143"/>
        <end position="156"/>
    </location>
</feature>
<keyword evidence="12" id="KW-1185">Reference proteome</keyword>
<keyword evidence="2" id="KW-0507">mRNA processing</keyword>
<feature type="region of interest" description="Disordered" evidence="7">
    <location>
        <begin position="142"/>
        <end position="167"/>
    </location>
</feature>
<dbReference type="GO" id="GO:0071004">
    <property type="term" value="C:U2-type prespliceosome"/>
    <property type="evidence" value="ECO:0007669"/>
    <property type="project" value="TreeGrafter"/>
</dbReference>
<dbReference type="Pfam" id="PF00397">
    <property type="entry name" value="WW"/>
    <property type="match status" value="2"/>
</dbReference>
<feature type="domain" description="FF" evidence="9">
    <location>
        <begin position="255"/>
        <end position="309"/>
    </location>
</feature>
<dbReference type="GO" id="GO:0003723">
    <property type="term" value="F:RNA binding"/>
    <property type="evidence" value="ECO:0007669"/>
    <property type="project" value="TreeGrafter"/>
</dbReference>
<dbReference type="Proteomes" id="UP000681722">
    <property type="component" value="Unassembled WGS sequence"/>
</dbReference>
<gene>
    <name evidence="10" type="ORF">GPM918_LOCUS37338</name>
    <name evidence="11" type="ORF">SRO942_LOCUS38101</name>
</gene>
<reference evidence="10" key="1">
    <citation type="submission" date="2021-02" db="EMBL/GenBank/DDBJ databases">
        <authorList>
            <person name="Nowell W R."/>
        </authorList>
    </citation>
    <scope>NUCLEOTIDE SEQUENCE</scope>
</reference>
<dbReference type="PROSITE" id="PS01159">
    <property type="entry name" value="WW_DOMAIN_1"/>
    <property type="match status" value="1"/>
</dbReference>
<keyword evidence="4" id="KW-0508">mRNA splicing</keyword>
<dbReference type="GO" id="GO:0045292">
    <property type="term" value="P:mRNA cis splicing, via spliceosome"/>
    <property type="evidence" value="ECO:0007669"/>
    <property type="project" value="InterPro"/>
</dbReference>
<dbReference type="Gene3D" id="2.20.70.10">
    <property type="match status" value="2"/>
</dbReference>
<dbReference type="SMART" id="SM00441">
    <property type="entry name" value="FF"/>
    <property type="match status" value="1"/>
</dbReference>
<evidence type="ECO:0000256" key="1">
    <source>
        <dbReference type="ARBA" id="ARBA00004123"/>
    </source>
</evidence>
<dbReference type="InterPro" id="IPR036517">
    <property type="entry name" value="FF_domain_sf"/>
</dbReference>
<dbReference type="PANTHER" id="PTHR11864:SF0">
    <property type="entry name" value="PRP40 PRE-MRNA PROCESSING FACTOR 40 HOMOLOG A (YEAST)"/>
    <property type="match status" value="1"/>
</dbReference>
<keyword evidence="3" id="KW-0677">Repeat</keyword>
<feature type="domain" description="WW" evidence="8">
    <location>
        <begin position="106"/>
        <end position="134"/>
    </location>
</feature>
<dbReference type="AlphaFoldDB" id="A0A815UN94"/>
<accession>A0A815UN94</accession>
<dbReference type="EMBL" id="CAJOBC010089030">
    <property type="protein sequence ID" value="CAF4376053.1"/>
    <property type="molecule type" value="Genomic_DNA"/>
</dbReference>
<dbReference type="SUPFAM" id="SSF81698">
    <property type="entry name" value="FF domain"/>
    <property type="match status" value="2"/>
</dbReference>
<organism evidence="10 12">
    <name type="scientific">Didymodactylos carnosus</name>
    <dbReference type="NCBI Taxonomy" id="1234261"/>
    <lineage>
        <taxon>Eukaryota</taxon>
        <taxon>Metazoa</taxon>
        <taxon>Spiralia</taxon>
        <taxon>Gnathifera</taxon>
        <taxon>Rotifera</taxon>
        <taxon>Eurotatoria</taxon>
        <taxon>Bdelloidea</taxon>
        <taxon>Philodinida</taxon>
        <taxon>Philodinidae</taxon>
        <taxon>Didymodactylos</taxon>
    </lineage>
</organism>
<comment type="subcellular location">
    <subcellularLocation>
        <location evidence="1">Nucleus</location>
    </subcellularLocation>
</comment>
<dbReference type="InterPro" id="IPR001202">
    <property type="entry name" value="WW_dom"/>
</dbReference>
<evidence type="ECO:0000313" key="12">
    <source>
        <dbReference type="Proteomes" id="UP000663829"/>
    </source>
</evidence>
<evidence type="ECO:0000256" key="3">
    <source>
        <dbReference type="ARBA" id="ARBA00022737"/>
    </source>
</evidence>
<dbReference type="InterPro" id="IPR036020">
    <property type="entry name" value="WW_dom_sf"/>
</dbReference>
<evidence type="ECO:0000259" key="9">
    <source>
        <dbReference type="PROSITE" id="PS51676"/>
    </source>
</evidence>
<evidence type="ECO:0000256" key="5">
    <source>
        <dbReference type="ARBA" id="ARBA00023242"/>
    </source>
</evidence>
<name>A0A815UN94_9BILA</name>
<dbReference type="FunFam" id="1.10.10.440:FF:000013">
    <property type="entry name" value="pre-mRNA-processing protein 40A isoform X1"/>
    <property type="match status" value="1"/>
</dbReference>
<dbReference type="EMBL" id="CAJNOQ010023486">
    <property type="protein sequence ID" value="CAF1516163.1"/>
    <property type="molecule type" value="Genomic_DNA"/>
</dbReference>
<evidence type="ECO:0000256" key="4">
    <source>
        <dbReference type="ARBA" id="ARBA00023187"/>
    </source>
</evidence>
<dbReference type="Proteomes" id="UP000663829">
    <property type="component" value="Unassembled WGS sequence"/>
</dbReference>
<feature type="compositionally biased region" description="Polar residues" evidence="7">
    <location>
        <begin position="236"/>
        <end position="247"/>
    </location>
</feature>
<feature type="coiled-coil region" evidence="6">
    <location>
        <begin position="308"/>
        <end position="342"/>
    </location>
</feature>
<evidence type="ECO:0000256" key="7">
    <source>
        <dbReference type="SAM" id="MobiDB-lite"/>
    </source>
</evidence>
<dbReference type="PROSITE" id="PS50020">
    <property type="entry name" value="WW_DOMAIN_2"/>
    <property type="match status" value="2"/>
</dbReference>
<evidence type="ECO:0000313" key="10">
    <source>
        <dbReference type="EMBL" id="CAF1516163.1"/>
    </source>
</evidence>
<sequence length="389" mass="45213">MMHSNAYYPGIPMMGPRRMMPMVPPLLPPPPPVTGFAHMSASMKSEDGSTIYAAPQLSDNTKKSLWTEHKAPDGRTYYYNSVSKESKWDKPDELKTQVELMLAQCPWREYKAQNGRVYFHNVETKESRWIKPKEFEDLEKLLQQQQQEQNAQNVTQSTTVTPLPPMVSPFGLMPPMMPFGIPQMMNPMQPFDPSLTSTDGKQLGEIDLPSNENSRQSQDDTDSDNEKDGQDDDNNSESSTNTPQYQQPKIEFKNKKEAMDAFKELLREKNVPSTATWEQALKLIGTDARYQAIKHINEKKQAFNAYKVQRIKEDKDQERIKLKQIKEEFETYLQQCEHMNSTIKYKKAEQIFGHLNIWTSVPERERRELYDDVVNYLEKKEKVCFNVHD</sequence>
<evidence type="ECO:0000313" key="11">
    <source>
        <dbReference type="EMBL" id="CAF4376053.1"/>
    </source>
</evidence>
<comment type="caution">
    <text evidence="10">The sequence shown here is derived from an EMBL/GenBank/DDBJ whole genome shotgun (WGS) entry which is preliminary data.</text>
</comment>
<dbReference type="GO" id="GO:0005685">
    <property type="term" value="C:U1 snRNP"/>
    <property type="evidence" value="ECO:0007669"/>
    <property type="project" value="TreeGrafter"/>
</dbReference>
<dbReference type="OrthoDB" id="187617at2759"/>
<evidence type="ECO:0000259" key="8">
    <source>
        <dbReference type="PROSITE" id="PS50020"/>
    </source>
</evidence>
<dbReference type="PANTHER" id="PTHR11864">
    <property type="entry name" value="PRE-MRNA-PROCESSING PROTEIN PRP40"/>
    <property type="match status" value="1"/>
</dbReference>
<feature type="region of interest" description="Disordered" evidence="7">
    <location>
        <begin position="181"/>
        <end position="251"/>
    </location>
</feature>
<proteinExistence type="predicted"/>
<dbReference type="Gene3D" id="1.10.10.440">
    <property type="entry name" value="FF domain"/>
    <property type="match status" value="2"/>
</dbReference>
<dbReference type="InterPro" id="IPR039726">
    <property type="entry name" value="Prp40-like"/>
</dbReference>
<keyword evidence="5" id="KW-0539">Nucleus</keyword>
<evidence type="ECO:0000256" key="2">
    <source>
        <dbReference type="ARBA" id="ARBA00022664"/>
    </source>
</evidence>